<evidence type="ECO:0000256" key="1">
    <source>
        <dbReference type="SAM" id="MobiDB-lite"/>
    </source>
</evidence>
<feature type="compositionally biased region" description="Basic and acidic residues" evidence="1">
    <location>
        <begin position="59"/>
        <end position="85"/>
    </location>
</feature>
<feature type="region of interest" description="Disordered" evidence="1">
    <location>
        <begin position="12"/>
        <end position="85"/>
    </location>
</feature>
<evidence type="ECO:0000313" key="2">
    <source>
        <dbReference type="Proteomes" id="UP000887565"/>
    </source>
</evidence>
<name>A0A915KKK2_ROMCU</name>
<sequence>MAMAVESLIKDIAKESFTVKTEIPTETDNIQINSEEDDDYLESHPEDPNYVPPSKKRRDLREDTQSRERKGTDSRTRERPSPSTA</sequence>
<proteinExistence type="predicted"/>
<accession>A0A915KKK2</accession>
<dbReference type="WBParaSite" id="nRc.2.0.1.t39295-RA">
    <property type="protein sequence ID" value="nRc.2.0.1.t39295-RA"/>
    <property type="gene ID" value="nRc.2.0.1.g39295"/>
</dbReference>
<dbReference type="AlphaFoldDB" id="A0A915KKK2"/>
<feature type="compositionally biased region" description="Polar residues" evidence="1">
    <location>
        <begin position="24"/>
        <end position="33"/>
    </location>
</feature>
<reference evidence="3" key="1">
    <citation type="submission" date="2022-11" db="UniProtKB">
        <authorList>
            <consortium name="WormBaseParasite"/>
        </authorList>
    </citation>
    <scope>IDENTIFICATION</scope>
</reference>
<dbReference type="Proteomes" id="UP000887565">
    <property type="component" value="Unplaced"/>
</dbReference>
<organism evidence="2 3">
    <name type="scientific">Romanomermis culicivorax</name>
    <name type="common">Nematode worm</name>
    <dbReference type="NCBI Taxonomy" id="13658"/>
    <lineage>
        <taxon>Eukaryota</taxon>
        <taxon>Metazoa</taxon>
        <taxon>Ecdysozoa</taxon>
        <taxon>Nematoda</taxon>
        <taxon>Enoplea</taxon>
        <taxon>Dorylaimia</taxon>
        <taxon>Mermithida</taxon>
        <taxon>Mermithoidea</taxon>
        <taxon>Mermithidae</taxon>
        <taxon>Romanomermis</taxon>
    </lineage>
</organism>
<keyword evidence="2" id="KW-1185">Reference proteome</keyword>
<evidence type="ECO:0000313" key="3">
    <source>
        <dbReference type="WBParaSite" id="nRc.2.0.1.t39295-RA"/>
    </source>
</evidence>
<protein>
    <submittedName>
        <fullName evidence="3">Uncharacterized protein</fullName>
    </submittedName>
</protein>